<organism evidence="3 4">
    <name type="scientific">Citrullus colocynthis</name>
    <name type="common">colocynth</name>
    <dbReference type="NCBI Taxonomy" id="252529"/>
    <lineage>
        <taxon>Eukaryota</taxon>
        <taxon>Viridiplantae</taxon>
        <taxon>Streptophyta</taxon>
        <taxon>Embryophyta</taxon>
        <taxon>Tracheophyta</taxon>
        <taxon>Spermatophyta</taxon>
        <taxon>Magnoliopsida</taxon>
        <taxon>eudicotyledons</taxon>
        <taxon>Gunneridae</taxon>
        <taxon>Pentapetalae</taxon>
        <taxon>rosids</taxon>
        <taxon>fabids</taxon>
        <taxon>Cucurbitales</taxon>
        <taxon>Cucurbitaceae</taxon>
        <taxon>Benincaseae</taxon>
        <taxon>Citrullus</taxon>
    </lineage>
</organism>
<dbReference type="Pfam" id="PF07887">
    <property type="entry name" value="Calmodulin_bind"/>
    <property type="match status" value="1"/>
</dbReference>
<feature type="compositionally biased region" description="Low complexity" evidence="1">
    <location>
        <begin position="39"/>
        <end position="60"/>
    </location>
</feature>
<dbReference type="PANTHER" id="PTHR31713">
    <property type="entry name" value="OS02G0177800 PROTEIN"/>
    <property type="match status" value="1"/>
</dbReference>
<dbReference type="InterPro" id="IPR046831">
    <property type="entry name" value="Calmodulin_bind_N"/>
</dbReference>
<feature type="region of interest" description="Disordered" evidence="1">
    <location>
        <begin position="1"/>
        <end position="94"/>
    </location>
</feature>
<evidence type="ECO:0000259" key="2">
    <source>
        <dbReference type="Pfam" id="PF07887"/>
    </source>
</evidence>
<evidence type="ECO:0000256" key="1">
    <source>
        <dbReference type="SAM" id="MobiDB-lite"/>
    </source>
</evidence>
<gene>
    <name evidence="3" type="ORF">CITCOLO1_LOCUS20800</name>
</gene>
<evidence type="ECO:0000313" key="3">
    <source>
        <dbReference type="EMBL" id="CAK9328384.1"/>
    </source>
</evidence>
<dbReference type="InterPro" id="IPR012416">
    <property type="entry name" value="CBP60"/>
</dbReference>
<proteinExistence type="predicted"/>
<sequence length="511" mass="57326">MDQRSSSAVNEDKKQRSPYEEAKDVEDDTHRVPPATVRNLSHSVSRSQNSVDSSSVAAANESKKKEVSCDETPEVDQENSKRCLSPPPLLTGSEDKVDCTMEELIEAVAELIALAFATATNKNKNKRVCSDDVGYEVGFGPKDEELHSFFAEKWPKFVPIIRHVAREGYSTGAKHKLDIVLSSQSNPVAADEKKKKRVISSDEDPEVRENSKRICRESLPFLTCKQHENSGSSSRTLQFKLVFRNQIATRMYANDEIKSESGDPLEIALCDLNGDAVSSSKQWPSAPLKFFLLDGNLKEITNSRERKPSSLISDDYPNNCLQNGFCFVSNVKVTDNSSWMINKKLRLGVKIVDEKFLEDYGMIEPAISRDFQVLDDRGKEKKWNKIYNHAMECNTRNDPTIDLQVNNVDLVENQTANDELIGNEGQGNLNNDPLVEVYQQNNTLQANNDQVEANCNENSEVCEQMTNGDNQLQTTVVSDEFLNFNAIGEIEALAPYDPFDHNPTLSPTWIV</sequence>
<evidence type="ECO:0000313" key="4">
    <source>
        <dbReference type="Proteomes" id="UP001642487"/>
    </source>
</evidence>
<dbReference type="PANTHER" id="PTHR31713:SF43">
    <property type="entry name" value="CALMODULIN-BINDING PROTEIN 60 G"/>
    <property type="match status" value="1"/>
</dbReference>
<feature type="domain" description="Calmodulin binding protein-like N-terminal" evidence="2">
    <location>
        <begin position="239"/>
        <end position="374"/>
    </location>
</feature>
<dbReference type="Proteomes" id="UP001642487">
    <property type="component" value="Chromosome 8"/>
</dbReference>
<accession>A0ABP0Z6I2</accession>
<name>A0ABP0Z6I2_9ROSI</name>
<dbReference type="EMBL" id="OZ021742">
    <property type="protein sequence ID" value="CAK9328384.1"/>
    <property type="molecule type" value="Genomic_DNA"/>
</dbReference>
<feature type="compositionally biased region" description="Basic and acidic residues" evidence="1">
    <location>
        <begin position="10"/>
        <end position="22"/>
    </location>
</feature>
<protein>
    <recommendedName>
        <fullName evidence="2">Calmodulin binding protein-like N-terminal domain-containing protein</fullName>
    </recommendedName>
</protein>
<keyword evidence="4" id="KW-1185">Reference proteome</keyword>
<reference evidence="3 4" key="1">
    <citation type="submission" date="2024-03" db="EMBL/GenBank/DDBJ databases">
        <authorList>
            <person name="Gkanogiannis A."/>
            <person name="Becerra Lopez-Lavalle L."/>
        </authorList>
    </citation>
    <scope>NUCLEOTIDE SEQUENCE [LARGE SCALE GENOMIC DNA]</scope>
</reference>